<accession>A0A1H1RMC7</accession>
<dbReference type="EMBL" id="LT629745">
    <property type="protein sequence ID" value="SDS36921.1"/>
    <property type="molecule type" value="Genomic_DNA"/>
</dbReference>
<dbReference type="RefSeq" id="WP_089663517.1">
    <property type="nucleotide sequence ID" value="NZ_LT629745.1"/>
</dbReference>
<dbReference type="PROSITE" id="PS51257">
    <property type="entry name" value="PROKAR_LIPOPROTEIN"/>
    <property type="match status" value="1"/>
</dbReference>
<name>A0A1H1RMC7_9FLAO</name>
<evidence type="ECO:0008006" key="4">
    <source>
        <dbReference type="Google" id="ProtNLM"/>
    </source>
</evidence>
<proteinExistence type="predicted"/>
<dbReference type="Proteomes" id="UP000198858">
    <property type="component" value="Chromosome I"/>
</dbReference>
<gene>
    <name evidence="2" type="ORF">SAMN04488552_2951</name>
</gene>
<feature type="chain" id="PRO_5009259024" description="Lipocalin-like domain-containing protein" evidence="1">
    <location>
        <begin position="19"/>
        <end position="152"/>
    </location>
</feature>
<organism evidence="2 3">
    <name type="scientific">Christiangramia echinicola</name>
    <dbReference type="NCBI Taxonomy" id="279359"/>
    <lineage>
        <taxon>Bacteria</taxon>
        <taxon>Pseudomonadati</taxon>
        <taxon>Bacteroidota</taxon>
        <taxon>Flavobacteriia</taxon>
        <taxon>Flavobacteriales</taxon>
        <taxon>Flavobacteriaceae</taxon>
        <taxon>Christiangramia</taxon>
    </lineage>
</organism>
<evidence type="ECO:0000313" key="2">
    <source>
        <dbReference type="EMBL" id="SDS36921.1"/>
    </source>
</evidence>
<reference evidence="2 3" key="1">
    <citation type="submission" date="2016-10" db="EMBL/GenBank/DDBJ databases">
        <authorList>
            <person name="Varghese N."/>
            <person name="Submissions S."/>
        </authorList>
    </citation>
    <scope>NUCLEOTIDE SEQUENCE [LARGE SCALE GENOMIC DNA]</scope>
    <source>
        <strain evidence="2 3">Mar_2010_102</strain>
    </source>
</reference>
<feature type="signal peptide" evidence="1">
    <location>
        <begin position="1"/>
        <end position="18"/>
    </location>
</feature>
<protein>
    <recommendedName>
        <fullName evidence="4">Lipocalin-like domain-containing protein</fullName>
    </recommendedName>
</protein>
<evidence type="ECO:0000256" key="1">
    <source>
        <dbReference type="SAM" id="SignalP"/>
    </source>
</evidence>
<sequence>MKRLKIVLVVLTVSLVLACDKDRDDIDLSQAEANELNLIAQQGEWKISNFTLNNVQNTADYTDYVFLFDDANTLSAISTIDEVSGTWRVSNDSGDEFDPYDDVDFHIFFSSTGKLGELANNYDVIAATNNEIKLNLGENANGTTALLIFSRN</sequence>
<dbReference type="STRING" id="1250231.SAMN04488552_2951"/>
<evidence type="ECO:0000313" key="3">
    <source>
        <dbReference type="Proteomes" id="UP000198858"/>
    </source>
</evidence>
<keyword evidence="3" id="KW-1185">Reference proteome</keyword>
<dbReference type="AlphaFoldDB" id="A0A1H1RMC7"/>
<keyword evidence="1" id="KW-0732">Signal</keyword>